<sequence>MISPTAMPGCDLRWVIDTVGNCSHTDRHTACSVHYRSCAACNAQCYSQVTGRLPQGCICPGISQA</sequence>
<evidence type="ECO:0000313" key="2">
    <source>
        <dbReference type="Proteomes" id="UP000694892"/>
    </source>
</evidence>
<gene>
    <name evidence="1" type="ORF">XELAEV_18039972mg</name>
</gene>
<proteinExistence type="predicted"/>
<reference evidence="2" key="1">
    <citation type="journal article" date="2016" name="Nature">
        <title>Genome evolution in the allotetraploid frog Xenopus laevis.</title>
        <authorList>
            <person name="Session A.M."/>
            <person name="Uno Y."/>
            <person name="Kwon T."/>
            <person name="Chapman J.A."/>
            <person name="Toyoda A."/>
            <person name="Takahashi S."/>
            <person name="Fukui A."/>
            <person name="Hikosaka A."/>
            <person name="Suzuki A."/>
            <person name="Kondo M."/>
            <person name="van Heeringen S.J."/>
            <person name="Quigley I."/>
            <person name="Heinz S."/>
            <person name="Ogino H."/>
            <person name="Ochi H."/>
            <person name="Hellsten U."/>
            <person name="Lyons J.B."/>
            <person name="Simakov O."/>
            <person name="Putnam N."/>
            <person name="Stites J."/>
            <person name="Kuroki Y."/>
            <person name="Tanaka T."/>
            <person name="Michiue T."/>
            <person name="Watanabe M."/>
            <person name="Bogdanovic O."/>
            <person name="Lister R."/>
            <person name="Georgiou G."/>
            <person name="Paranjpe S.S."/>
            <person name="van Kruijsbergen I."/>
            <person name="Shu S."/>
            <person name="Carlson J."/>
            <person name="Kinoshita T."/>
            <person name="Ohta Y."/>
            <person name="Mawaribuchi S."/>
            <person name="Jenkins J."/>
            <person name="Grimwood J."/>
            <person name="Schmutz J."/>
            <person name="Mitros T."/>
            <person name="Mozaffari S.V."/>
            <person name="Suzuki Y."/>
            <person name="Haramoto Y."/>
            <person name="Yamamoto T.S."/>
            <person name="Takagi C."/>
            <person name="Heald R."/>
            <person name="Miller K."/>
            <person name="Haudenschild C."/>
            <person name="Kitzman J."/>
            <person name="Nakayama T."/>
            <person name="Izutsu Y."/>
            <person name="Robert J."/>
            <person name="Fortriede J."/>
            <person name="Burns K."/>
            <person name="Lotay V."/>
            <person name="Karimi K."/>
            <person name="Yasuoka Y."/>
            <person name="Dichmann D.S."/>
            <person name="Flajnik M.F."/>
            <person name="Houston D.W."/>
            <person name="Shendure J."/>
            <person name="DuPasquier L."/>
            <person name="Vize P.D."/>
            <person name="Zorn A.M."/>
            <person name="Ito M."/>
            <person name="Marcotte E.M."/>
            <person name="Wallingford J.B."/>
            <person name="Ito Y."/>
            <person name="Asashima M."/>
            <person name="Ueno N."/>
            <person name="Matsuda Y."/>
            <person name="Veenstra G.J."/>
            <person name="Fujiyama A."/>
            <person name="Harland R.M."/>
            <person name="Taira M."/>
            <person name="Rokhsar D.S."/>
        </authorList>
    </citation>
    <scope>NUCLEOTIDE SEQUENCE [LARGE SCALE GENOMIC DNA]</scope>
    <source>
        <strain evidence="2">J</strain>
    </source>
</reference>
<dbReference type="EMBL" id="CM004480">
    <property type="protein sequence ID" value="OCT68684.1"/>
    <property type="molecule type" value="Genomic_DNA"/>
</dbReference>
<dbReference type="AlphaFoldDB" id="A0A974C8S0"/>
<dbReference type="Proteomes" id="UP000694892">
    <property type="component" value="Chromosome 8L"/>
</dbReference>
<protein>
    <submittedName>
        <fullName evidence="1">Uncharacterized protein</fullName>
    </submittedName>
</protein>
<name>A0A974C8S0_XENLA</name>
<evidence type="ECO:0000313" key="1">
    <source>
        <dbReference type="EMBL" id="OCT68684.1"/>
    </source>
</evidence>
<organism evidence="1 2">
    <name type="scientific">Xenopus laevis</name>
    <name type="common">African clawed frog</name>
    <dbReference type="NCBI Taxonomy" id="8355"/>
    <lineage>
        <taxon>Eukaryota</taxon>
        <taxon>Metazoa</taxon>
        <taxon>Chordata</taxon>
        <taxon>Craniata</taxon>
        <taxon>Vertebrata</taxon>
        <taxon>Euteleostomi</taxon>
        <taxon>Amphibia</taxon>
        <taxon>Batrachia</taxon>
        <taxon>Anura</taxon>
        <taxon>Pipoidea</taxon>
        <taxon>Pipidae</taxon>
        <taxon>Xenopodinae</taxon>
        <taxon>Xenopus</taxon>
        <taxon>Xenopus</taxon>
    </lineage>
</organism>
<accession>A0A974C8S0</accession>